<keyword evidence="2" id="KW-1185">Reference proteome</keyword>
<comment type="caution">
    <text evidence="1">The sequence shown here is derived from an EMBL/GenBank/DDBJ whole genome shotgun (WGS) entry which is preliminary data.</text>
</comment>
<proteinExistence type="predicted"/>
<protein>
    <submittedName>
        <fullName evidence="1">Uncharacterized protein</fullName>
    </submittedName>
</protein>
<accession>A0ABD3U1V0</accession>
<organism evidence="1 2">
    <name type="scientific">Penstemon smallii</name>
    <dbReference type="NCBI Taxonomy" id="265156"/>
    <lineage>
        <taxon>Eukaryota</taxon>
        <taxon>Viridiplantae</taxon>
        <taxon>Streptophyta</taxon>
        <taxon>Embryophyta</taxon>
        <taxon>Tracheophyta</taxon>
        <taxon>Spermatophyta</taxon>
        <taxon>Magnoliopsida</taxon>
        <taxon>eudicotyledons</taxon>
        <taxon>Gunneridae</taxon>
        <taxon>Pentapetalae</taxon>
        <taxon>asterids</taxon>
        <taxon>lamiids</taxon>
        <taxon>Lamiales</taxon>
        <taxon>Plantaginaceae</taxon>
        <taxon>Cheloneae</taxon>
        <taxon>Penstemon</taxon>
    </lineage>
</organism>
<gene>
    <name evidence="1" type="ORF">ACJIZ3_000822</name>
</gene>
<evidence type="ECO:0000313" key="2">
    <source>
        <dbReference type="Proteomes" id="UP001634393"/>
    </source>
</evidence>
<evidence type="ECO:0000313" key="1">
    <source>
        <dbReference type="EMBL" id="KAL3843419.1"/>
    </source>
</evidence>
<dbReference type="EMBL" id="JBJXBP010000002">
    <property type="protein sequence ID" value="KAL3843419.1"/>
    <property type="molecule type" value="Genomic_DNA"/>
</dbReference>
<reference evidence="1 2" key="1">
    <citation type="submission" date="2024-12" db="EMBL/GenBank/DDBJ databases">
        <title>The unique morphological basis and parallel evolutionary history of personate flowers in Penstemon.</title>
        <authorList>
            <person name="Depatie T.H."/>
            <person name="Wessinger C.A."/>
        </authorList>
    </citation>
    <scope>NUCLEOTIDE SEQUENCE [LARGE SCALE GENOMIC DNA]</scope>
    <source>
        <strain evidence="1">WTNN_2</strain>
        <tissue evidence="1">Leaf</tissue>
    </source>
</reference>
<sequence>MMNEREARVLASELIGVMDSIVAGMTKGSLIRGAKNTCFFVATNITLNLHSSFLTSSSLSCVIDYI</sequence>
<dbReference type="Proteomes" id="UP001634393">
    <property type="component" value="Unassembled WGS sequence"/>
</dbReference>
<name>A0ABD3U1V0_9LAMI</name>
<dbReference type="AlphaFoldDB" id="A0ABD3U1V0"/>